<keyword evidence="4 7" id="KW-0812">Transmembrane</keyword>
<feature type="domain" description="ABC transmembrane type-1" evidence="8">
    <location>
        <begin position="79"/>
        <end position="295"/>
    </location>
</feature>
<reference evidence="9" key="1">
    <citation type="submission" date="2020-10" db="EMBL/GenBank/DDBJ databases">
        <title>ChiBAC.</title>
        <authorList>
            <person name="Zenner C."/>
            <person name="Hitch T.C.A."/>
            <person name="Clavel T."/>
        </authorList>
    </citation>
    <scope>NUCLEOTIDE SEQUENCE</scope>
    <source>
        <strain evidence="9">DSM 107454</strain>
    </source>
</reference>
<name>A0A9D5R9N0_9FIRM</name>
<keyword evidence="2 7" id="KW-0813">Transport</keyword>
<dbReference type="GO" id="GO:0055085">
    <property type="term" value="P:transmembrane transport"/>
    <property type="evidence" value="ECO:0007669"/>
    <property type="project" value="InterPro"/>
</dbReference>
<evidence type="ECO:0000256" key="7">
    <source>
        <dbReference type="RuleBase" id="RU363032"/>
    </source>
</evidence>
<dbReference type="EMBL" id="JADCKB010000020">
    <property type="protein sequence ID" value="MBE5040674.1"/>
    <property type="molecule type" value="Genomic_DNA"/>
</dbReference>
<comment type="similarity">
    <text evidence="7">Belongs to the binding-protein-dependent transport system permease family.</text>
</comment>
<evidence type="ECO:0000256" key="5">
    <source>
        <dbReference type="ARBA" id="ARBA00022989"/>
    </source>
</evidence>
<keyword evidence="3" id="KW-1003">Cell membrane</keyword>
<feature type="transmembrane region" description="Helical" evidence="7">
    <location>
        <begin position="79"/>
        <end position="103"/>
    </location>
</feature>
<feature type="transmembrane region" description="Helical" evidence="7">
    <location>
        <begin position="177"/>
        <end position="195"/>
    </location>
</feature>
<comment type="subcellular location">
    <subcellularLocation>
        <location evidence="1 7">Cell membrane</location>
        <topology evidence="1 7">Multi-pass membrane protein</topology>
    </subcellularLocation>
</comment>
<evidence type="ECO:0000256" key="6">
    <source>
        <dbReference type="ARBA" id="ARBA00023136"/>
    </source>
</evidence>
<dbReference type="Proteomes" id="UP000806542">
    <property type="component" value="Unassembled WGS sequence"/>
</dbReference>
<evidence type="ECO:0000256" key="1">
    <source>
        <dbReference type="ARBA" id="ARBA00004651"/>
    </source>
</evidence>
<evidence type="ECO:0000313" key="9">
    <source>
        <dbReference type="EMBL" id="MBE5040674.1"/>
    </source>
</evidence>
<dbReference type="CDD" id="cd06261">
    <property type="entry name" value="TM_PBP2"/>
    <property type="match status" value="1"/>
</dbReference>
<feature type="transmembrane region" description="Helical" evidence="7">
    <location>
        <begin position="20"/>
        <end position="37"/>
    </location>
</feature>
<dbReference type="InterPro" id="IPR035906">
    <property type="entry name" value="MetI-like_sf"/>
</dbReference>
<proteinExistence type="inferred from homology"/>
<protein>
    <submittedName>
        <fullName evidence="9">Sugar ABC transporter permease</fullName>
    </submittedName>
</protein>
<feature type="transmembrane region" description="Helical" evidence="7">
    <location>
        <begin position="215"/>
        <end position="238"/>
    </location>
</feature>
<evidence type="ECO:0000313" key="10">
    <source>
        <dbReference type="Proteomes" id="UP000806542"/>
    </source>
</evidence>
<gene>
    <name evidence="9" type="ORF">INF28_09395</name>
</gene>
<comment type="caution">
    <text evidence="9">The sequence shown here is derived from an EMBL/GenBank/DDBJ whole genome shotgun (WGS) entry which is preliminary data.</text>
</comment>
<accession>A0A9D5R9N0</accession>
<feature type="transmembrane region" description="Helical" evidence="7">
    <location>
        <begin position="115"/>
        <end position="139"/>
    </location>
</feature>
<evidence type="ECO:0000256" key="3">
    <source>
        <dbReference type="ARBA" id="ARBA00022475"/>
    </source>
</evidence>
<keyword evidence="10" id="KW-1185">Reference proteome</keyword>
<evidence type="ECO:0000256" key="4">
    <source>
        <dbReference type="ARBA" id="ARBA00022692"/>
    </source>
</evidence>
<dbReference type="Pfam" id="PF00528">
    <property type="entry name" value="BPD_transp_1"/>
    <property type="match status" value="1"/>
</dbReference>
<dbReference type="InterPro" id="IPR000515">
    <property type="entry name" value="MetI-like"/>
</dbReference>
<dbReference type="InterPro" id="IPR050809">
    <property type="entry name" value="UgpAE/MalFG_permease"/>
</dbReference>
<evidence type="ECO:0000256" key="2">
    <source>
        <dbReference type="ARBA" id="ARBA00022448"/>
    </source>
</evidence>
<dbReference type="PANTHER" id="PTHR43227:SF11">
    <property type="entry name" value="BLL4140 PROTEIN"/>
    <property type="match status" value="1"/>
</dbReference>
<dbReference type="PROSITE" id="PS50928">
    <property type="entry name" value="ABC_TM1"/>
    <property type="match status" value="1"/>
</dbReference>
<dbReference type="GO" id="GO:0005886">
    <property type="term" value="C:plasma membrane"/>
    <property type="evidence" value="ECO:0007669"/>
    <property type="project" value="UniProtKB-SubCell"/>
</dbReference>
<dbReference type="PANTHER" id="PTHR43227">
    <property type="entry name" value="BLL4140 PROTEIN"/>
    <property type="match status" value="1"/>
</dbReference>
<dbReference type="AlphaFoldDB" id="A0A9D5R9N0"/>
<organism evidence="9 10">
    <name type="scientific">Ructibacterium gallinarum</name>
    <dbReference type="NCBI Taxonomy" id="2779355"/>
    <lineage>
        <taxon>Bacteria</taxon>
        <taxon>Bacillati</taxon>
        <taxon>Bacillota</taxon>
        <taxon>Clostridia</taxon>
        <taxon>Eubacteriales</taxon>
        <taxon>Oscillospiraceae</taxon>
        <taxon>Ructibacterium</taxon>
    </lineage>
</organism>
<sequence>MVKHGLTARLKRDLRINKELYLILLVPLIWYVIFKYIPMYGTLMSFQNYNMRLGISGSEWVGLENYRRFFSDPYFSRDIWNTISLSLKGIVVGFPIPIILALLINELTNKTFTKFVQTATYIPHFISMVVICGMLKVFLAKDGVISSMVSLFPGVSIKESLLNNANLFATIFIGSDIWQEAAWGSIIYVAAIAGIDQQLYEAAEIDGAGKFRQMLCVTLPCLAPTIIIMLILRVGAVFTTNNEKILLLINSLNAEKAETLSYYIYKKGITNADYSLSAAAGLFNSIINFVFVIATNFISKHVSETSLW</sequence>
<dbReference type="SUPFAM" id="SSF161098">
    <property type="entry name" value="MetI-like"/>
    <property type="match status" value="1"/>
</dbReference>
<evidence type="ECO:0000259" key="8">
    <source>
        <dbReference type="PROSITE" id="PS50928"/>
    </source>
</evidence>
<keyword evidence="6 7" id="KW-0472">Membrane</keyword>
<feature type="transmembrane region" description="Helical" evidence="7">
    <location>
        <begin position="276"/>
        <end position="298"/>
    </location>
</feature>
<dbReference type="RefSeq" id="WP_226393228.1">
    <property type="nucleotide sequence ID" value="NZ_JADCKB010000020.1"/>
</dbReference>
<dbReference type="Gene3D" id="1.10.3720.10">
    <property type="entry name" value="MetI-like"/>
    <property type="match status" value="1"/>
</dbReference>
<keyword evidence="5 7" id="KW-1133">Transmembrane helix</keyword>